<feature type="compositionally biased region" description="Basic residues" evidence="1">
    <location>
        <begin position="1"/>
        <end position="13"/>
    </location>
</feature>
<gene>
    <name evidence="2" type="ORF">E2C01_038845</name>
</gene>
<proteinExistence type="predicted"/>
<feature type="compositionally biased region" description="Polar residues" evidence="1">
    <location>
        <begin position="22"/>
        <end position="41"/>
    </location>
</feature>
<sequence length="104" mass="11333">MVKYSPRTKRRAARKSEASPVSPASTTQRNSSGTAHPQATASLGCRLPASPAPRLTSSPDRYRLSNNLYTSSNQGNEERRESCGGDVIDKIGEERLNVIVVEMQ</sequence>
<accession>A0A5B7FJL7</accession>
<dbReference type="Proteomes" id="UP000324222">
    <property type="component" value="Unassembled WGS sequence"/>
</dbReference>
<protein>
    <submittedName>
        <fullName evidence="2">Uncharacterized protein</fullName>
    </submittedName>
</protein>
<organism evidence="2 3">
    <name type="scientific">Portunus trituberculatus</name>
    <name type="common">Swimming crab</name>
    <name type="synonym">Neptunus trituberculatus</name>
    <dbReference type="NCBI Taxonomy" id="210409"/>
    <lineage>
        <taxon>Eukaryota</taxon>
        <taxon>Metazoa</taxon>
        <taxon>Ecdysozoa</taxon>
        <taxon>Arthropoda</taxon>
        <taxon>Crustacea</taxon>
        <taxon>Multicrustacea</taxon>
        <taxon>Malacostraca</taxon>
        <taxon>Eumalacostraca</taxon>
        <taxon>Eucarida</taxon>
        <taxon>Decapoda</taxon>
        <taxon>Pleocyemata</taxon>
        <taxon>Brachyura</taxon>
        <taxon>Eubrachyura</taxon>
        <taxon>Portunoidea</taxon>
        <taxon>Portunidae</taxon>
        <taxon>Portuninae</taxon>
        <taxon>Portunus</taxon>
    </lineage>
</organism>
<dbReference type="EMBL" id="VSRR010006599">
    <property type="protein sequence ID" value="MPC45158.1"/>
    <property type="molecule type" value="Genomic_DNA"/>
</dbReference>
<feature type="compositionally biased region" description="Polar residues" evidence="1">
    <location>
        <begin position="55"/>
        <end position="75"/>
    </location>
</feature>
<evidence type="ECO:0000256" key="1">
    <source>
        <dbReference type="SAM" id="MobiDB-lite"/>
    </source>
</evidence>
<comment type="caution">
    <text evidence="2">The sequence shown here is derived from an EMBL/GenBank/DDBJ whole genome shotgun (WGS) entry which is preliminary data.</text>
</comment>
<keyword evidence="3" id="KW-1185">Reference proteome</keyword>
<reference evidence="2 3" key="1">
    <citation type="submission" date="2019-05" db="EMBL/GenBank/DDBJ databases">
        <title>Another draft genome of Portunus trituberculatus and its Hox gene families provides insights of decapod evolution.</title>
        <authorList>
            <person name="Jeong J.-H."/>
            <person name="Song I."/>
            <person name="Kim S."/>
            <person name="Choi T."/>
            <person name="Kim D."/>
            <person name="Ryu S."/>
            <person name="Kim W."/>
        </authorList>
    </citation>
    <scope>NUCLEOTIDE SEQUENCE [LARGE SCALE GENOMIC DNA]</scope>
    <source>
        <tissue evidence="2">Muscle</tissue>
    </source>
</reference>
<name>A0A5B7FJL7_PORTR</name>
<evidence type="ECO:0000313" key="2">
    <source>
        <dbReference type="EMBL" id="MPC45158.1"/>
    </source>
</evidence>
<feature type="region of interest" description="Disordered" evidence="1">
    <location>
        <begin position="1"/>
        <end position="85"/>
    </location>
</feature>
<evidence type="ECO:0000313" key="3">
    <source>
        <dbReference type="Proteomes" id="UP000324222"/>
    </source>
</evidence>
<feature type="compositionally biased region" description="Basic and acidic residues" evidence="1">
    <location>
        <begin position="76"/>
        <end position="85"/>
    </location>
</feature>
<dbReference type="AlphaFoldDB" id="A0A5B7FJL7"/>